<evidence type="ECO:0000256" key="1">
    <source>
        <dbReference type="ARBA" id="ARBA00022801"/>
    </source>
</evidence>
<dbReference type="STRING" id="1484053.SAMN05444274_108113"/>
<dbReference type="OrthoDB" id="2569184at2"/>
<feature type="domain" description="Glycoside hydrolase family 42 N-terminal" evidence="3">
    <location>
        <begin position="205"/>
        <end position="323"/>
    </location>
</feature>
<keyword evidence="5" id="KW-1185">Reference proteome</keyword>
<dbReference type="InterPro" id="IPR017853">
    <property type="entry name" value="GH"/>
</dbReference>
<evidence type="ECO:0000256" key="2">
    <source>
        <dbReference type="ARBA" id="ARBA00023295"/>
    </source>
</evidence>
<accession>A0A1M5E795</accession>
<evidence type="ECO:0000313" key="5">
    <source>
        <dbReference type="Proteomes" id="UP000184164"/>
    </source>
</evidence>
<dbReference type="InterPro" id="IPR013529">
    <property type="entry name" value="Glyco_hydro_42_N"/>
</dbReference>
<evidence type="ECO:0000259" key="3">
    <source>
        <dbReference type="Pfam" id="PF02449"/>
    </source>
</evidence>
<name>A0A1M5E795_9BACT</name>
<keyword evidence="2" id="KW-0326">Glycosidase</keyword>
<dbReference type="Proteomes" id="UP000184164">
    <property type="component" value="Unassembled WGS sequence"/>
</dbReference>
<dbReference type="GO" id="GO:0005975">
    <property type="term" value="P:carbohydrate metabolic process"/>
    <property type="evidence" value="ECO:0007669"/>
    <property type="project" value="InterPro"/>
</dbReference>
<organism evidence="4 5">
    <name type="scientific">Mariniphaga anaerophila</name>
    <dbReference type="NCBI Taxonomy" id="1484053"/>
    <lineage>
        <taxon>Bacteria</taxon>
        <taxon>Pseudomonadati</taxon>
        <taxon>Bacteroidota</taxon>
        <taxon>Bacteroidia</taxon>
        <taxon>Marinilabiliales</taxon>
        <taxon>Prolixibacteraceae</taxon>
        <taxon>Mariniphaga</taxon>
    </lineage>
</organism>
<protein>
    <submittedName>
        <fullName evidence="4">Beta-galactosidase</fullName>
    </submittedName>
</protein>
<dbReference type="AlphaFoldDB" id="A0A1M5E795"/>
<dbReference type="GO" id="GO:0004565">
    <property type="term" value="F:beta-galactosidase activity"/>
    <property type="evidence" value="ECO:0007669"/>
    <property type="project" value="InterPro"/>
</dbReference>
<dbReference type="EMBL" id="FQUM01000008">
    <property type="protein sequence ID" value="SHF75056.1"/>
    <property type="molecule type" value="Genomic_DNA"/>
</dbReference>
<dbReference type="SUPFAM" id="SSF51445">
    <property type="entry name" value="(Trans)glycosidases"/>
    <property type="match status" value="1"/>
</dbReference>
<keyword evidence="1" id="KW-0378">Hydrolase</keyword>
<reference evidence="4 5" key="1">
    <citation type="submission" date="2016-11" db="EMBL/GenBank/DDBJ databases">
        <authorList>
            <person name="Jaros S."/>
            <person name="Januszkiewicz K."/>
            <person name="Wedrychowicz H."/>
        </authorList>
    </citation>
    <scope>NUCLEOTIDE SEQUENCE [LARGE SCALE GENOMIC DNA]</scope>
    <source>
        <strain evidence="4 5">DSM 26910</strain>
    </source>
</reference>
<dbReference type="RefSeq" id="WP_073002938.1">
    <property type="nucleotide sequence ID" value="NZ_FQUM01000008.1"/>
</dbReference>
<dbReference type="Gene3D" id="3.20.20.80">
    <property type="entry name" value="Glycosidases"/>
    <property type="match status" value="1"/>
</dbReference>
<evidence type="ECO:0000313" key="4">
    <source>
        <dbReference type="EMBL" id="SHF75056.1"/>
    </source>
</evidence>
<dbReference type="GO" id="GO:0009341">
    <property type="term" value="C:beta-galactosidase complex"/>
    <property type="evidence" value="ECO:0007669"/>
    <property type="project" value="InterPro"/>
</dbReference>
<dbReference type="Pfam" id="PF02449">
    <property type="entry name" value="Glyco_hydro_42"/>
    <property type="match status" value="1"/>
</dbReference>
<gene>
    <name evidence="4" type="ORF">SAMN05444274_108113</name>
</gene>
<sequence>MNRFFEIKYTLILVGGIMCFINSMAQIRATNADGYDVLCLGELPVGLWVTPPDEFRNDKQYRRIAKSGINFVNGFGFYENNVEDINSSLDLCAKYGMKYFVNRGIVHEAILSYAEKADKNLVNDMLNAAKRYKDHPAYAGELLMDEPGKPLFQAVAAFTKQFESLYPEKMWHVNLFPTYATGGIQTHSYEDYIDSWLELIQPRYLSYDSYPLLKSGGIVTDYFYNLDLIRKKTLDKNIPFWTFIQTLSIARTPGVPDKREPNEEEIRWQVWSNLAFGAKGIQYFCYWSPGNGKETFSNALVTQKGEKTKKYDYVKRLNSDIKKTGEILLGCDAFGVIQTAQEPFPLYGKPIKSFGPVESVSGDDSIAGCFIDEIGNYRVLLMALLPGKGATVKVSLDENVQYVTLIEGTKEKRVKVNNQQLTQFIADGEAVLVEF</sequence>
<proteinExistence type="predicted"/>